<dbReference type="InterPro" id="IPR013216">
    <property type="entry name" value="Methyltransf_11"/>
</dbReference>
<dbReference type="RefSeq" id="WP_378967703.1">
    <property type="nucleotide sequence ID" value="NZ_JBHTBJ010000007.1"/>
</dbReference>
<feature type="domain" description="Methyltransferase type 11" evidence="4">
    <location>
        <begin position="42"/>
        <end position="130"/>
    </location>
</feature>
<evidence type="ECO:0000256" key="3">
    <source>
        <dbReference type="ARBA" id="ARBA00022679"/>
    </source>
</evidence>
<keyword evidence="6" id="KW-1185">Reference proteome</keyword>
<dbReference type="GO" id="GO:0032259">
    <property type="term" value="P:methylation"/>
    <property type="evidence" value="ECO:0007669"/>
    <property type="project" value="UniProtKB-KW"/>
</dbReference>
<dbReference type="Pfam" id="PF08241">
    <property type="entry name" value="Methyltransf_11"/>
    <property type="match status" value="1"/>
</dbReference>
<keyword evidence="2 5" id="KW-0489">Methyltransferase</keyword>
<dbReference type="PANTHER" id="PTHR44942:SF4">
    <property type="entry name" value="METHYLTRANSFERASE TYPE 11 DOMAIN-CONTAINING PROTEIN"/>
    <property type="match status" value="1"/>
</dbReference>
<gene>
    <name evidence="5" type="ORF">ACFQS1_13690</name>
</gene>
<dbReference type="InterPro" id="IPR051052">
    <property type="entry name" value="Diverse_substrate_MTase"/>
</dbReference>
<evidence type="ECO:0000259" key="4">
    <source>
        <dbReference type="Pfam" id="PF08241"/>
    </source>
</evidence>
<evidence type="ECO:0000313" key="6">
    <source>
        <dbReference type="Proteomes" id="UP001596548"/>
    </source>
</evidence>
<dbReference type="InterPro" id="IPR029063">
    <property type="entry name" value="SAM-dependent_MTases_sf"/>
</dbReference>
<comment type="similarity">
    <text evidence="1">Belongs to the methyltransferase superfamily.</text>
</comment>
<comment type="caution">
    <text evidence="5">The sequence shown here is derived from an EMBL/GenBank/DDBJ whole genome shotgun (WGS) entry which is preliminary data.</text>
</comment>
<dbReference type="GO" id="GO:0008168">
    <property type="term" value="F:methyltransferase activity"/>
    <property type="evidence" value="ECO:0007669"/>
    <property type="project" value="UniProtKB-KW"/>
</dbReference>
<sequence>MDDHEAHAKSFGPAADIYERGRPGYPGAALDWLLPAGRPRVLDLGAGTGKLTRQIADRGLEVTAVDPSEGMLGRLALAVPGVPALIGSAEAIPLPAGSADVVLVAQAWHWVDVARAVPEVARVLSPGGRLGLVWNLRDESVPWVRRLGEIIGNQERERQTTVGPPFGPVEITHFRWSTTLGPERLIDLVASRSAIILLPAAERAALLNEVRRLVATHPGLVGRTEFEMPYITECARADLPT</sequence>
<protein>
    <submittedName>
        <fullName evidence="5">Class I SAM-dependent methyltransferase</fullName>
        <ecNumber evidence="5">2.1.1.-</ecNumber>
    </submittedName>
</protein>
<keyword evidence="3 5" id="KW-0808">Transferase</keyword>
<accession>A0ABW2HPE7</accession>
<dbReference type="Gene3D" id="3.40.50.150">
    <property type="entry name" value="Vaccinia Virus protein VP39"/>
    <property type="match status" value="1"/>
</dbReference>
<dbReference type="SUPFAM" id="SSF53335">
    <property type="entry name" value="S-adenosyl-L-methionine-dependent methyltransferases"/>
    <property type="match status" value="1"/>
</dbReference>
<name>A0ABW2HPE7_9ACTN</name>
<dbReference type="PANTHER" id="PTHR44942">
    <property type="entry name" value="METHYLTRANSF_11 DOMAIN-CONTAINING PROTEIN"/>
    <property type="match status" value="1"/>
</dbReference>
<reference evidence="6" key="1">
    <citation type="journal article" date="2019" name="Int. J. Syst. Evol. Microbiol.">
        <title>The Global Catalogue of Microorganisms (GCM) 10K type strain sequencing project: providing services to taxonomists for standard genome sequencing and annotation.</title>
        <authorList>
            <consortium name="The Broad Institute Genomics Platform"/>
            <consortium name="The Broad Institute Genome Sequencing Center for Infectious Disease"/>
            <person name="Wu L."/>
            <person name="Ma J."/>
        </authorList>
    </citation>
    <scope>NUCLEOTIDE SEQUENCE [LARGE SCALE GENOMIC DNA]</scope>
    <source>
        <strain evidence="6">XZYJT-10</strain>
    </source>
</reference>
<evidence type="ECO:0000313" key="5">
    <source>
        <dbReference type="EMBL" id="MFC7275043.1"/>
    </source>
</evidence>
<dbReference type="EC" id="2.1.1.-" evidence="5"/>
<dbReference type="Proteomes" id="UP001596548">
    <property type="component" value="Unassembled WGS sequence"/>
</dbReference>
<organism evidence="5 6">
    <name type="scientific">Paractinoplanes rhizophilus</name>
    <dbReference type="NCBI Taxonomy" id="1416877"/>
    <lineage>
        <taxon>Bacteria</taxon>
        <taxon>Bacillati</taxon>
        <taxon>Actinomycetota</taxon>
        <taxon>Actinomycetes</taxon>
        <taxon>Micromonosporales</taxon>
        <taxon>Micromonosporaceae</taxon>
        <taxon>Paractinoplanes</taxon>
    </lineage>
</organism>
<dbReference type="EMBL" id="JBHTBJ010000007">
    <property type="protein sequence ID" value="MFC7275043.1"/>
    <property type="molecule type" value="Genomic_DNA"/>
</dbReference>
<evidence type="ECO:0000256" key="2">
    <source>
        <dbReference type="ARBA" id="ARBA00022603"/>
    </source>
</evidence>
<evidence type="ECO:0000256" key="1">
    <source>
        <dbReference type="ARBA" id="ARBA00008361"/>
    </source>
</evidence>
<proteinExistence type="inferred from homology"/>
<dbReference type="CDD" id="cd02440">
    <property type="entry name" value="AdoMet_MTases"/>
    <property type="match status" value="1"/>
</dbReference>